<dbReference type="CDD" id="cd16914">
    <property type="entry name" value="EcfT"/>
    <property type="match status" value="1"/>
</dbReference>
<feature type="transmembrane region" description="Helical" evidence="6">
    <location>
        <begin position="290"/>
        <end position="311"/>
    </location>
</feature>
<dbReference type="RefSeq" id="WP_012107203.1">
    <property type="nucleotide sequence ID" value="NC_009712.1"/>
</dbReference>
<proteinExistence type="predicted"/>
<dbReference type="PANTHER" id="PTHR34857:SF2">
    <property type="entry name" value="SLL0384 PROTEIN"/>
    <property type="match status" value="1"/>
</dbReference>
<dbReference type="Pfam" id="PF02361">
    <property type="entry name" value="CbiQ"/>
    <property type="match status" value="1"/>
</dbReference>
<accession>A7I8U6</accession>
<dbReference type="STRING" id="456442.Mboo_1640"/>
<feature type="transmembrane region" description="Helical" evidence="6">
    <location>
        <begin position="162"/>
        <end position="184"/>
    </location>
</feature>
<name>A7I8U6_METB6</name>
<feature type="transmembrane region" description="Helical" evidence="6">
    <location>
        <begin position="64"/>
        <end position="96"/>
    </location>
</feature>
<dbReference type="KEGG" id="mbn:Mboo_1640"/>
<protein>
    <submittedName>
        <fullName evidence="7">Cobalt ABC transporter, inner membrane subunit CbiQ</fullName>
    </submittedName>
</protein>
<keyword evidence="5 6" id="KW-0472">Membrane</keyword>
<dbReference type="GO" id="GO:0043190">
    <property type="term" value="C:ATP-binding cassette (ABC) transporter complex"/>
    <property type="evidence" value="ECO:0007669"/>
    <property type="project" value="InterPro"/>
</dbReference>
<keyword evidence="8" id="KW-1185">Reference proteome</keyword>
<evidence type="ECO:0000256" key="5">
    <source>
        <dbReference type="ARBA" id="ARBA00023136"/>
    </source>
</evidence>
<dbReference type="GO" id="GO:0006824">
    <property type="term" value="P:cobalt ion transport"/>
    <property type="evidence" value="ECO:0007669"/>
    <property type="project" value="InterPro"/>
</dbReference>
<dbReference type="InterPro" id="IPR003339">
    <property type="entry name" value="ABC/ECF_trnsptr_transmembrane"/>
</dbReference>
<dbReference type="AlphaFoldDB" id="A7I8U6"/>
<keyword evidence="4 6" id="KW-1133">Transmembrane helix</keyword>
<evidence type="ECO:0000256" key="2">
    <source>
        <dbReference type="ARBA" id="ARBA00022475"/>
    </source>
</evidence>
<dbReference type="InterPro" id="IPR051611">
    <property type="entry name" value="ECF_transporter_component"/>
</dbReference>
<feature type="transmembrane region" description="Helical" evidence="6">
    <location>
        <begin position="108"/>
        <end position="128"/>
    </location>
</feature>
<keyword evidence="3 6" id="KW-0812">Transmembrane</keyword>
<dbReference type="eggNOG" id="arCOG02250">
    <property type="taxonomic scope" value="Archaea"/>
</dbReference>
<dbReference type="OrthoDB" id="51610at2157"/>
<evidence type="ECO:0000256" key="6">
    <source>
        <dbReference type="SAM" id="Phobius"/>
    </source>
</evidence>
<evidence type="ECO:0000313" key="7">
    <source>
        <dbReference type="EMBL" id="ABS56157.1"/>
    </source>
</evidence>
<evidence type="ECO:0000256" key="3">
    <source>
        <dbReference type="ARBA" id="ARBA00022692"/>
    </source>
</evidence>
<dbReference type="NCBIfam" id="TIGR02454">
    <property type="entry name" value="ECF_T_CbiQ"/>
    <property type="match status" value="1"/>
</dbReference>
<evidence type="ECO:0000313" key="8">
    <source>
        <dbReference type="Proteomes" id="UP000002408"/>
    </source>
</evidence>
<evidence type="ECO:0000256" key="1">
    <source>
        <dbReference type="ARBA" id="ARBA00004651"/>
    </source>
</evidence>
<comment type="subcellular location">
    <subcellularLocation>
        <location evidence="1">Cell membrane</location>
        <topology evidence="1">Multi-pass membrane protein</topology>
    </subcellularLocation>
</comment>
<dbReference type="PANTHER" id="PTHR34857">
    <property type="entry name" value="SLL0384 PROTEIN"/>
    <property type="match status" value="1"/>
</dbReference>
<evidence type="ECO:0000256" key="4">
    <source>
        <dbReference type="ARBA" id="ARBA00022989"/>
    </source>
</evidence>
<gene>
    <name evidence="7" type="ordered locus">Mboo_1640</name>
</gene>
<sequence length="313" mass="35140">MIPEWMQKIEAGPCSCCTVSVGKKKGFVQKAISDIFTFFEECLVNDNIARRKGLLQSLDPRVKLVSMIALIFAVAMTHDIRLLAIVYLLTLIGAYLSKVEIGFFLKRVWVFIPIFAGIIMIPILFNVFTPGDTLVTVATLGQNAHVGPFALPPVITITVQGVMLALAFVLRVATCVSAAVLLFLTTPRDLIFKSLRSLKVPKVYVLTMDMCYRYIFLFADTIRGFYTAKKSRSIKPLPLIEEQKWVGNRIGYTLVKSLSMSEKVHQAMISRGFTGDIKIMHRYSIHNRDYVACVSMFALSIFLILVSQNLVRI</sequence>
<dbReference type="Proteomes" id="UP000002408">
    <property type="component" value="Chromosome"/>
</dbReference>
<dbReference type="InterPro" id="IPR012809">
    <property type="entry name" value="ECF_CbiQ"/>
</dbReference>
<dbReference type="HOGENOM" id="CLU_056469_1_0_2"/>
<dbReference type="GeneID" id="5411185"/>
<keyword evidence="2" id="KW-1003">Cell membrane</keyword>
<reference evidence="8" key="1">
    <citation type="journal article" date="2015" name="Microbiology">
        <title>Genome of Methanoregula boonei 6A8 reveals adaptations to oligotrophic peatland environments.</title>
        <authorList>
            <person name="Braeuer S."/>
            <person name="Cadillo-Quiroz H."/>
            <person name="Kyrpides N."/>
            <person name="Woyke T."/>
            <person name="Goodwin L."/>
            <person name="Detter C."/>
            <person name="Podell S."/>
            <person name="Yavitt J.B."/>
            <person name="Zinder S.H."/>
        </authorList>
    </citation>
    <scope>NUCLEOTIDE SEQUENCE [LARGE SCALE GENOMIC DNA]</scope>
    <source>
        <strain evidence="8">DSM 21154 / JCM 14090 / 6A8</strain>
    </source>
</reference>
<organism evidence="7 8">
    <name type="scientific">Methanoregula boonei (strain DSM 21154 / JCM 14090 / 6A8)</name>
    <dbReference type="NCBI Taxonomy" id="456442"/>
    <lineage>
        <taxon>Archaea</taxon>
        <taxon>Methanobacteriati</taxon>
        <taxon>Methanobacteriota</taxon>
        <taxon>Stenosarchaea group</taxon>
        <taxon>Methanomicrobia</taxon>
        <taxon>Methanomicrobiales</taxon>
        <taxon>Methanoregulaceae</taxon>
        <taxon>Methanoregula</taxon>
    </lineage>
</organism>
<dbReference type="EMBL" id="CP000780">
    <property type="protein sequence ID" value="ABS56157.1"/>
    <property type="molecule type" value="Genomic_DNA"/>
</dbReference>